<protein>
    <submittedName>
        <fullName evidence="6">Uncharacterized protein</fullName>
    </submittedName>
</protein>
<sequence length="178" mass="20691">MKKKSKDERLQLKTSLCDFRDTLLVVAGDDEFIRLYDTDSQKCLCEFKAHETRVKSLYSFDYKGSPILVSSSSDGYVKMWRLDLNKMNSEPTLLSEVSTSARLTCLSVWYPGVSENKRYKSDPETSEKVSECPKKKRKVPKEQTEETSTKPQSEDQTMRKKRKRTDKLKTPTMKHNKD</sequence>
<dbReference type="PANTHER" id="PTHR44675:SF1">
    <property type="entry name" value="P21-ACTIVATED PROTEIN KINASE-INTERACTING PROTEIN 1"/>
    <property type="match status" value="1"/>
</dbReference>
<evidence type="ECO:0000256" key="1">
    <source>
        <dbReference type="ARBA" id="ARBA00022700"/>
    </source>
</evidence>
<reference evidence="6" key="1">
    <citation type="submission" date="2023-07" db="EMBL/GenBank/DDBJ databases">
        <authorList>
            <person name="Stuckert A."/>
        </authorList>
    </citation>
    <scope>NUCLEOTIDE SEQUENCE</scope>
</reference>
<organism evidence="6 7">
    <name type="scientific">Ranitomeya imitator</name>
    <name type="common">mimic poison frog</name>
    <dbReference type="NCBI Taxonomy" id="111125"/>
    <lineage>
        <taxon>Eukaryota</taxon>
        <taxon>Metazoa</taxon>
        <taxon>Chordata</taxon>
        <taxon>Craniata</taxon>
        <taxon>Vertebrata</taxon>
        <taxon>Euteleostomi</taxon>
        <taxon>Amphibia</taxon>
        <taxon>Batrachia</taxon>
        <taxon>Anura</taxon>
        <taxon>Neobatrachia</taxon>
        <taxon>Hyloidea</taxon>
        <taxon>Dendrobatidae</taxon>
        <taxon>Dendrobatinae</taxon>
        <taxon>Ranitomeya</taxon>
    </lineage>
</organism>
<dbReference type="Pfam" id="PF00400">
    <property type="entry name" value="WD40"/>
    <property type="match status" value="1"/>
</dbReference>
<dbReference type="PROSITE" id="PS50082">
    <property type="entry name" value="WD_REPEATS_2"/>
    <property type="match status" value="1"/>
</dbReference>
<name>A0ABN9M002_9NEOB</name>
<dbReference type="PANTHER" id="PTHR44675">
    <property type="entry name" value="PAK1 INTERACTING PROTEIN 1"/>
    <property type="match status" value="1"/>
</dbReference>
<comment type="function">
    <text evidence="3">Negatively regulates the PAK1 kinase. PAK1 is a member of the PAK kinase family, which has been shown to play a positive role in the regulation of signaling pathways involving MAPK8 and RELA. PAK1 exists as an inactive homodimer, which is activated by binding of small GTPases such as CDC42 to an N-terminal regulatory domain. PAK1IP1 also binds to the N-terminus of PAK1, and inhibits the specific activation of PAK1 by CDC42. May be involved in ribosomal large subunit assembly.</text>
</comment>
<evidence type="ECO:0000313" key="6">
    <source>
        <dbReference type="EMBL" id="CAJ0954577.1"/>
    </source>
</evidence>
<dbReference type="InterPro" id="IPR001680">
    <property type="entry name" value="WD40_rpt"/>
</dbReference>
<dbReference type="InterPro" id="IPR051959">
    <property type="entry name" value="PAK1-Kinase_Regulator"/>
</dbReference>
<feature type="region of interest" description="Disordered" evidence="5">
    <location>
        <begin position="117"/>
        <end position="178"/>
    </location>
</feature>
<dbReference type="InterPro" id="IPR036322">
    <property type="entry name" value="WD40_repeat_dom_sf"/>
</dbReference>
<dbReference type="Gene3D" id="2.130.10.10">
    <property type="entry name" value="YVTN repeat-like/Quinoprotein amine dehydrogenase"/>
    <property type="match status" value="1"/>
</dbReference>
<keyword evidence="2" id="KW-0677">Repeat</keyword>
<feature type="repeat" description="WD" evidence="4">
    <location>
        <begin position="47"/>
        <end position="90"/>
    </location>
</feature>
<feature type="compositionally biased region" description="Basic residues" evidence="5">
    <location>
        <begin position="159"/>
        <end position="178"/>
    </location>
</feature>
<feature type="compositionally biased region" description="Basic and acidic residues" evidence="5">
    <location>
        <begin position="140"/>
        <end position="158"/>
    </location>
</feature>
<keyword evidence="1" id="KW-0734">Signal transduction inhibitor</keyword>
<evidence type="ECO:0000256" key="2">
    <source>
        <dbReference type="ARBA" id="ARBA00022737"/>
    </source>
</evidence>
<accession>A0ABN9M002</accession>
<evidence type="ECO:0000313" key="7">
    <source>
        <dbReference type="Proteomes" id="UP001176940"/>
    </source>
</evidence>
<feature type="compositionally biased region" description="Basic and acidic residues" evidence="5">
    <location>
        <begin position="117"/>
        <end position="133"/>
    </location>
</feature>
<gene>
    <name evidence="6" type="ORF">RIMI_LOCUS14767809</name>
</gene>
<dbReference type="SMART" id="SM00320">
    <property type="entry name" value="WD40"/>
    <property type="match status" value="2"/>
</dbReference>
<dbReference type="EMBL" id="CAUEEQ010038629">
    <property type="protein sequence ID" value="CAJ0954577.1"/>
    <property type="molecule type" value="Genomic_DNA"/>
</dbReference>
<keyword evidence="4" id="KW-0853">WD repeat</keyword>
<dbReference type="InterPro" id="IPR015943">
    <property type="entry name" value="WD40/YVTN_repeat-like_dom_sf"/>
</dbReference>
<evidence type="ECO:0000256" key="5">
    <source>
        <dbReference type="SAM" id="MobiDB-lite"/>
    </source>
</evidence>
<evidence type="ECO:0000256" key="3">
    <source>
        <dbReference type="ARBA" id="ARBA00045213"/>
    </source>
</evidence>
<comment type="caution">
    <text evidence="6">The sequence shown here is derived from an EMBL/GenBank/DDBJ whole genome shotgun (WGS) entry which is preliminary data.</text>
</comment>
<proteinExistence type="predicted"/>
<keyword evidence="7" id="KW-1185">Reference proteome</keyword>
<dbReference type="SUPFAM" id="SSF50978">
    <property type="entry name" value="WD40 repeat-like"/>
    <property type="match status" value="1"/>
</dbReference>
<evidence type="ECO:0000256" key="4">
    <source>
        <dbReference type="PROSITE-ProRule" id="PRU00221"/>
    </source>
</evidence>
<dbReference type="Proteomes" id="UP001176940">
    <property type="component" value="Unassembled WGS sequence"/>
</dbReference>